<dbReference type="InterPro" id="IPR011009">
    <property type="entry name" value="Kinase-like_dom_sf"/>
</dbReference>
<dbReference type="PANTHER" id="PTHR10048">
    <property type="entry name" value="PHOSPHATIDYLINOSITOL KINASE"/>
    <property type="match status" value="1"/>
</dbReference>
<dbReference type="GO" id="GO:0005886">
    <property type="term" value="C:plasma membrane"/>
    <property type="evidence" value="ECO:0007669"/>
    <property type="project" value="TreeGrafter"/>
</dbReference>
<accession>A0A914PQ17</accession>
<dbReference type="InterPro" id="IPR018936">
    <property type="entry name" value="PI3/4_kinase_CS"/>
</dbReference>
<dbReference type="GO" id="GO:0005942">
    <property type="term" value="C:phosphatidylinositol 3-kinase complex"/>
    <property type="evidence" value="ECO:0007669"/>
    <property type="project" value="TreeGrafter"/>
</dbReference>
<keyword evidence="2" id="KW-0547">Nucleotide-binding</keyword>
<dbReference type="InterPro" id="IPR000403">
    <property type="entry name" value="PI3/4_kinase_cat_dom"/>
</dbReference>
<evidence type="ECO:0000256" key="3">
    <source>
        <dbReference type="ARBA" id="ARBA00022777"/>
    </source>
</evidence>
<dbReference type="GO" id="GO:0005737">
    <property type="term" value="C:cytoplasm"/>
    <property type="evidence" value="ECO:0007669"/>
    <property type="project" value="TreeGrafter"/>
</dbReference>
<dbReference type="PROSITE" id="PS50290">
    <property type="entry name" value="PI3_4_KINASE_3"/>
    <property type="match status" value="1"/>
</dbReference>
<feature type="domain" description="PI3K/PI4K catalytic" evidence="5">
    <location>
        <begin position="43"/>
        <end position="332"/>
    </location>
</feature>
<evidence type="ECO:0000256" key="1">
    <source>
        <dbReference type="ARBA" id="ARBA00022679"/>
    </source>
</evidence>
<dbReference type="GO" id="GO:0016303">
    <property type="term" value="F:1-phosphatidylinositol-3-kinase activity"/>
    <property type="evidence" value="ECO:0007669"/>
    <property type="project" value="TreeGrafter"/>
</dbReference>
<dbReference type="InterPro" id="IPR015433">
    <property type="entry name" value="PI3/4_kinase"/>
</dbReference>
<dbReference type="WBParaSite" id="PDA_v2.g16933.t1">
    <property type="protein sequence ID" value="PDA_v2.g16933.t1"/>
    <property type="gene ID" value="PDA_v2.g16933"/>
</dbReference>
<evidence type="ECO:0000313" key="7">
    <source>
        <dbReference type="WBParaSite" id="PDA_v2.g16933.t1"/>
    </source>
</evidence>
<dbReference type="Pfam" id="PF00454">
    <property type="entry name" value="PI3_PI4_kinase"/>
    <property type="match status" value="1"/>
</dbReference>
<dbReference type="GO" id="GO:0016477">
    <property type="term" value="P:cell migration"/>
    <property type="evidence" value="ECO:0007669"/>
    <property type="project" value="TreeGrafter"/>
</dbReference>
<dbReference type="Proteomes" id="UP000887578">
    <property type="component" value="Unplaced"/>
</dbReference>
<keyword evidence="6" id="KW-1185">Reference proteome</keyword>
<dbReference type="GO" id="GO:0035005">
    <property type="term" value="F:1-phosphatidylinositol-4-phosphate 3-kinase activity"/>
    <property type="evidence" value="ECO:0007669"/>
    <property type="project" value="TreeGrafter"/>
</dbReference>
<keyword evidence="4" id="KW-0067">ATP-binding</keyword>
<evidence type="ECO:0000256" key="2">
    <source>
        <dbReference type="ARBA" id="ARBA00022741"/>
    </source>
</evidence>
<proteinExistence type="predicted"/>
<dbReference type="SMART" id="SM00146">
    <property type="entry name" value="PI3Kc"/>
    <property type="match status" value="1"/>
</dbReference>
<evidence type="ECO:0000256" key="4">
    <source>
        <dbReference type="ARBA" id="ARBA00022840"/>
    </source>
</evidence>
<dbReference type="AlphaFoldDB" id="A0A914PQ17"/>
<dbReference type="PANTHER" id="PTHR10048:SF111">
    <property type="entry name" value="PHOSPHATIDYLINOSITOL 3-KINASE AGE-1"/>
    <property type="match status" value="1"/>
</dbReference>
<dbReference type="Gene3D" id="3.30.1010.10">
    <property type="entry name" value="Phosphatidylinositol 3-kinase Catalytic Subunit, Chain A, domain 4"/>
    <property type="match status" value="1"/>
</dbReference>
<name>A0A914PQ17_9BILA</name>
<keyword evidence="1" id="KW-0808">Transferase</keyword>
<dbReference type="PROSITE" id="PS00915">
    <property type="entry name" value="PI3_4_KINASE_1"/>
    <property type="match status" value="1"/>
</dbReference>
<dbReference type="InterPro" id="IPR036940">
    <property type="entry name" value="PI3/4_kinase_cat_sf"/>
</dbReference>
<dbReference type="GO" id="GO:0005524">
    <property type="term" value="F:ATP binding"/>
    <property type="evidence" value="ECO:0007669"/>
    <property type="project" value="UniProtKB-KW"/>
</dbReference>
<keyword evidence="3" id="KW-0418">Kinase</keyword>
<sequence length="346" mass="40204">MVKLVGAKEFATKKLQSELINKKDELQNMISPLNPTEHLGELIIEKCSVLGSAKQPLKLTWKNPEPLAKLTSETHQLLFKDGDDLRQDMLTLQVMRIMDAKWKTHNLDFCMTLYEVLPMGKNIGMIHIVQNCQTLFQIQTSAGQIGSSFNMDNGLLNKYIYQKCSSDSKQYMECVDRFTYSLAGYCIATYIIGIKDRHQDNIMLAKDGRIFHIDFGHFLGHTKRKLGINRERTDFILTEHFLYIISRGKGNFRDTYEYTSFREACAQGFMVLFHNARFFIVLFRMMQCMGLPELSKQEHVDFIKNSLMFDKPKEEARSQFLKIFDDVVKSDLSTSVNWFFHSLKHL</sequence>
<organism evidence="6 7">
    <name type="scientific">Panagrolaimus davidi</name>
    <dbReference type="NCBI Taxonomy" id="227884"/>
    <lineage>
        <taxon>Eukaryota</taxon>
        <taxon>Metazoa</taxon>
        <taxon>Ecdysozoa</taxon>
        <taxon>Nematoda</taxon>
        <taxon>Chromadorea</taxon>
        <taxon>Rhabditida</taxon>
        <taxon>Tylenchina</taxon>
        <taxon>Panagrolaimomorpha</taxon>
        <taxon>Panagrolaimoidea</taxon>
        <taxon>Panagrolaimidae</taxon>
        <taxon>Panagrolaimus</taxon>
    </lineage>
</organism>
<reference evidence="7" key="1">
    <citation type="submission" date="2022-11" db="UniProtKB">
        <authorList>
            <consortium name="WormBaseParasite"/>
        </authorList>
    </citation>
    <scope>IDENTIFICATION</scope>
</reference>
<dbReference type="SUPFAM" id="SSF56112">
    <property type="entry name" value="Protein kinase-like (PK-like)"/>
    <property type="match status" value="1"/>
</dbReference>
<protein>
    <submittedName>
        <fullName evidence="7">PI3K/PI4K catalytic domain-containing protein</fullName>
    </submittedName>
</protein>
<evidence type="ECO:0000313" key="6">
    <source>
        <dbReference type="Proteomes" id="UP000887578"/>
    </source>
</evidence>
<dbReference type="GO" id="GO:0043491">
    <property type="term" value="P:phosphatidylinositol 3-kinase/protein kinase B signal transduction"/>
    <property type="evidence" value="ECO:0007669"/>
    <property type="project" value="TreeGrafter"/>
</dbReference>
<evidence type="ECO:0000259" key="5">
    <source>
        <dbReference type="PROSITE" id="PS50290"/>
    </source>
</evidence>
<dbReference type="GO" id="GO:0048015">
    <property type="term" value="P:phosphatidylinositol-mediated signaling"/>
    <property type="evidence" value="ECO:0007669"/>
    <property type="project" value="TreeGrafter"/>
</dbReference>
<dbReference type="Gene3D" id="1.10.1070.11">
    <property type="entry name" value="Phosphatidylinositol 3-/4-kinase, catalytic domain"/>
    <property type="match status" value="1"/>
</dbReference>
<dbReference type="PROSITE" id="PS00916">
    <property type="entry name" value="PI3_4_KINASE_2"/>
    <property type="match status" value="1"/>
</dbReference>
<dbReference type="FunFam" id="1.10.1070.11:FF:000001">
    <property type="entry name" value="Phosphatidylinositol 4,5-bisphosphate 3-kinase catalytic subunit"/>
    <property type="match status" value="1"/>
</dbReference>